<dbReference type="AlphaFoldDB" id="A0AAN9SA46"/>
<name>A0AAN9SA46_PSOTE</name>
<accession>A0AAN9SA46</accession>
<dbReference type="PANTHER" id="PTHR31374:SF188">
    <property type="entry name" value="SAUR-LIKE AUXIN-RESPONSIVE FAMILY PROTEIN"/>
    <property type="match status" value="1"/>
</dbReference>
<dbReference type="InterPro" id="IPR003676">
    <property type="entry name" value="SAUR_fam"/>
</dbReference>
<dbReference type="Proteomes" id="UP001386955">
    <property type="component" value="Unassembled WGS sequence"/>
</dbReference>
<comment type="similarity">
    <text evidence="1">Belongs to the ARG7 family.</text>
</comment>
<sequence length="141" mass="15958">MNPFLLVVKASSIPLQFRCLNTSAVPLVHNKPSYLYPLRTFHRSFIGKIEKGVSHFVHRRPYLSEATSVVPDDVREGSFAVLATKGEETKRFIVGLHYLNDPAFLRLLNQAEEEFGFKQKGALAIPCQPQELQNILDGHRV</sequence>
<organism evidence="2 3">
    <name type="scientific">Psophocarpus tetragonolobus</name>
    <name type="common">Winged bean</name>
    <name type="synonym">Dolichos tetragonolobus</name>
    <dbReference type="NCBI Taxonomy" id="3891"/>
    <lineage>
        <taxon>Eukaryota</taxon>
        <taxon>Viridiplantae</taxon>
        <taxon>Streptophyta</taxon>
        <taxon>Embryophyta</taxon>
        <taxon>Tracheophyta</taxon>
        <taxon>Spermatophyta</taxon>
        <taxon>Magnoliopsida</taxon>
        <taxon>eudicotyledons</taxon>
        <taxon>Gunneridae</taxon>
        <taxon>Pentapetalae</taxon>
        <taxon>rosids</taxon>
        <taxon>fabids</taxon>
        <taxon>Fabales</taxon>
        <taxon>Fabaceae</taxon>
        <taxon>Papilionoideae</taxon>
        <taxon>50 kb inversion clade</taxon>
        <taxon>NPAAA clade</taxon>
        <taxon>indigoferoid/millettioid clade</taxon>
        <taxon>Phaseoleae</taxon>
        <taxon>Psophocarpus</taxon>
    </lineage>
</organism>
<keyword evidence="3" id="KW-1185">Reference proteome</keyword>
<dbReference type="Pfam" id="PF02519">
    <property type="entry name" value="Auxin_inducible"/>
    <property type="match status" value="1"/>
</dbReference>
<dbReference type="EMBL" id="JAYMYS010000005">
    <property type="protein sequence ID" value="KAK7392458.1"/>
    <property type="molecule type" value="Genomic_DNA"/>
</dbReference>
<comment type="caution">
    <text evidence="2">The sequence shown here is derived from an EMBL/GenBank/DDBJ whole genome shotgun (WGS) entry which is preliminary data.</text>
</comment>
<dbReference type="PANTHER" id="PTHR31374">
    <property type="entry name" value="AUXIN-INDUCED PROTEIN-LIKE-RELATED"/>
    <property type="match status" value="1"/>
</dbReference>
<protein>
    <submittedName>
        <fullName evidence="2">Uncharacterized protein</fullName>
    </submittedName>
</protein>
<dbReference type="GO" id="GO:0009733">
    <property type="term" value="P:response to auxin"/>
    <property type="evidence" value="ECO:0007669"/>
    <property type="project" value="InterPro"/>
</dbReference>
<reference evidence="2 3" key="1">
    <citation type="submission" date="2024-01" db="EMBL/GenBank/DDBJ databases">
        <title>The genomes of 5 underutilized Papilionoideae crops provide insights into root nodulation and disease resistanc.</title>
        <authorList>
            <person name="Jiang F."/>
        </authorList>
    </citation>
    <scope>NUCLEOTIDE SEQUENCE [LARGE SCALE GENOMIC DNA]</scope>
    <source>
        <strain evidence="2">DUOXIRENSHENG_FW03</strain>
        <tissue evidence="2">Leaves</tissue>
    </source>
</reference>
<evidence type="ECO:0000313" key="3">
    <source>
        <dbReference type="Proteomes" id="UP001386955"/>
    </source>
</evidence>
<evidence type="ECO:0000313" key="2">
    <source>
        <dbReference type="EMBL" id="KAK7392458.1"/>
    </source>
</evidence>
<proteinExistence type="inferred from homology"/>
<evidence type="ECO:0000256" key="1">
    <source>
        <dbReference type="ARBA" id="ARBA00006974"/>
    </source>
</evidence>
<gene>
    <name evidence="2" type="ORF">VNO78_20897</name>
</gene>